<keyword evidence="9 13" id="KW-0408">Iron</keyword>
<keyword evidence="10 13" id="KW-0496">Mitochondrion</keyword>
<keyword evidence="14" id="KW-1185">Reference proteome</keyword>
<comment type="subcellular location">
    <subcellularLocation>
        <location evidence="1 13">Mitochondrion inner membrane</location>
        <topology evidence="1 13">Peripheral membrane protein</topology>
        <orientation evidence="1 13">Matrix side</orientation>
    </subcellularLocation>
</comment>
<dbReference type="Proteomes" id="UP000694867">
    <property type="component" value="Unplaced"/>
</dbReference>
<dbReference type="GeneID" id="100897186"/>
<dbReference type="InterPro" id="IPR036545">
    <property type="entry name" value="Cyt_c_oxidase_su5A/6_sf"/>
</dbReference>
<dbReference type="GO" id="GO:0046872">
    <property type="term" value="F:metal ion binding"/>
    <property type="evidence" value="ECO:0007669"/>
    <property type="project" value="UniProtKB-UniRule"/>
</dbReference>
<comment type="subunit">
    <text evidence="13">Component of the cytochrome c oxidase (complex IV, CIV), a multisubunit enzyme composed of a catalytic core of 3 subunits and several supernumerary subunits. The complex exists as a monomer or a dimer and forms supercomplexes (SCs) in the inner mitochondrial membrane with ubiquinol-cytochrome c oxidoreductase (cytochrome b-c1 complex, complex III, CIII).</text>
</comment>
<protein>
    <recommendedName>
        <fullName evidence="4 13">Cytochrome c oxidase subunit 5A, mitochondrial</fullName>
    </recommendedName>
    <alternativeName>
        <fullName evidence="12 13">Cytochrome c oxidase polypeptide Va</fullName>
    </alternativeName>
</protein>
<comment type="pathway">
    <text evidence="2 13">Energy metabolism; oxidative phosphorylation.</text>
</comment>
<dbReference type="Pfam" id="PF02284">
    <property type="entry name" value="COX5A"/>
    <property type="match status" value="1"/>
</dbReference>
<dbReference type="CTD" id="9377"/>
<keyword evidence="7 13" id="KW-0999">Mitochondrion inner membrane</keyword>
<evidence type="ECO:0000256" key="10">
    <source>
        <dbReference type="ARBA" id="ARBA00023128"/>
    </source>
</evidence>
<dbReference type="KEGG" id="goe:100897186"/>
<evidence type="ECO:0000256" key="13">
    <source>
        <dbReference type="RuleBase" id="RU368103"/>
    </source>
</evidence>
<gene>
    <name evidence="15" type="primary">LOC100897186</name>
</gene>
<keyword evidence="8 13" id="KW-0809">Transit peptide</keyword>
<evidence type="ECO:0000256" key="5">
    <source>
        <dbReference type="ARBA" id="ARBA00022617"/>
    </source>
</evidence>
<name>A0AAJ6VVY9_9ACAR</name>
<organism evidence="14 15">
    <name type="scientific">Galendromus occidentalis</name>
    <name type="common">western predatory mite</name>
    <dbReference type="NCBI Taxonomy" id="34638"/>
    <lineage>
        <taxon>Eukaryota</taxon>
        <taxon>Metazoa</taxon>
        <taxon>Ecdysozoa</taxon>
        <taxon>Arthropoda</taxon>
        <taxon>Chelicerata</taxon>
        <taxon>Arachnida</taxon>
        <taxon>Acari</taxon>
        <taxon>Parasitiformes</taxon>
        <taxon>Mesostigmata</taxon>
        <taxon>Gamasina</taxon>
        <taxon>Phytoseioidea</taxon>
        <taxon>Phytoseiidae</taxon>
        <taxon>Typhlodrominae</taxon>
        <taxon>Galendromus</taxon>
    </lineage>
</organism>
<keyword evidence="11 13" id="KW-0472">Membrane</keyword>
<evidence type="ECO:0000256" key="2">
    <source>
        <dbReference type="ARBA" id="ARBA00004673"/>
    </source>
</evidence>
<dbReference type="PANTHER" id="PTHR14200:SF11">
    <property type="entry name" value="CYTOCHROME C OXIDASE SUBUNIT 5A, MITOCHONDRIAL"/>
    <property type="match status" value="1"/>
</dbReference>
<keyword evidence="5 13" id="KW-0349">Heme</keyword>
<evidence type="ECO:0000256" key="6">
    <source>
        <dbReference type="ARBA" id="ARBA00022723"/>
    </source>
</evidence>
<dbReference type="GO" id="GO:0045277">
    <property type="term" value="C:respiratory chain complex IV"/>
    <property type="evidence" value="ECO:0007669"/>
    <property type="project" value="UniProtKB-UniRule"/>
</dbReference>
<dbReference type="GO" id="GO:0005743">
    <property type="term" value="C:mitochondrial inner membrane"/>
    <property type="evidence" value="ECO:0007669"/>
    <property type="project" value="UniProtKB-SubCell"/>
</dbReference>
<evidence type="ECO:0000256" key="9">
    <source>
        <dbReference type="ARBA" id="ARBA00023004"/>
    </source>
</evidence>
<dbReference type="AlphaFoldDB" id="A0AAJ6VVY9"/>
<keyword evidence="6 13" id="KW-0479">Metal-binding</keyword>
<evidence type="ECO:0000256" key="7">
    <source>
        <dbReference type="ARBA" id="ARBA00022792"/>
    </source>
</evidence>
<dbReference type="RefSeq" id="XP_003739765.1">
    <property type="nucleotide sequence ID" value="XM_003739717.2"/>
</dbReference>
<dbReference type="InterPro" id="IPR003204">
    <property type="entry name" value="Cyt_c_oxidase_su5A/6"/>
</dbReference>
<evidence type="ECO:0000256" key="11">
    <source>
        <dbReference type="ARBA" id="ARBA00023136"/>
    </source>
</evidence>
<dbReference type="PANTHER" id="PTHR14200">
    <property type="entry name" value="CYTOCHROME C OXIDASE POLYPEPTIDE"/>
    <property type="match status" value="1"/>
</dbReference>
<evidence type="ECO:0000256" key="8">
    <source>
        <dbReference type="ARBA" id="ARBA00022946"/>
    </source>
</evidence>
<evidence type="ECO:0000256" key="3">
    <source>
        <dbReference type="ARBA" id="ARBA00007972"/>
    </source>
</evidence>
<evidence type="ECO:0000256" key="4">
    <source>
        <dbReference type="ARBA" id="ARBA00021968"/>
    </source>
</evidence>
<evidence type="ECO:0000256" key="1">
    <source>
        <dbReference type="ARBA" id="ARBA00004443"/>
    </source>
</evidence>
<evidence type="ECO:0000313" key="14">
    <source>
        <dbReference type="Proteomes" id="UP000694867"/>
    </source>
</evidence>
<evidence type="ECO:0000313" key="15">
    <source>
        <dbReference type="RefSeq" id="XP_003739765.1"/>
    </source>
</evidence>
<comment type="function">
    <text evidence="13">Component of the cytochrome c oxidase, the last enzyme in the mitochondrial electron transport chain which drives oxidative phosphorylation. The respiratory chain contains 3 multisubunit complexes succinate dehydrogenase (complex II, CII), ubiquinol-cytochrome c oxidoreductase (cytochrome b-c1 complex, complex III, CIII) and cytochrome c oxidase (complex IV, CIV), that cooperate to transfer electrons derived from NADH and succinate to molecular oxygen, creating an electrochemical gradient over the inner membrane that drives transmembrane transport and the ATP synthase. Cytochrome c oxidase is the component of the respiratory chain that catalyzes the reduction of oxygen to water. Electrons originating from reduced cytochrome c in the intermembrane space (IMS) are transferred via the dinuclear copper A center (CU(A)) of subunit 2 and heme A of subunit 1 to the active site in subunit 1, a binuclear center (BNC) formed by heme A3 and copper B (CU(B)). The BNC reduces molecular oxygen to 2 water molecules using 4 electrons from cytochrome c in the IMS and 4 protons from the mitochondrial matrix.</text>
</comment>
<dbReference type="GO" id="GO:0006123">
    <property type="term" value="P:mitochondrial electron transport, cytochrome c to oxygen"/>
    <property type="evidence" value="ECO:0007669"/>
    <property type="project" value="UniProtKB-UniRule"/>
</dbReference>
<sequence>MLRSAARFGVLAVRQGVLCQRVAPAIGARSFSAAVEETDAEIDAHFEAYFKRADLDPWLLRKGLYDIHRRDMIPNPEICKTILKACRKLDDYALTTRFLEALKFKCRGEPALLAFILKEIKPTMDELGVSTLEEMGYDKPELWLEYPDDRL</sequence>
<dbReference type="CDD" id="cd00923">
    <property type="entry name" value="Cyt_c_Oxidase_Va"/>
    <property type="match status" value="1"/>
</dbReference>
<dbReference type="Gene3D" id="1.25.40.40">
    <property type="entry name" value="Cytochrome c oxidase, subunit Va/VI"/>
    <property type="match status" value="1"/>
</dbReference>
<proteinExistence type="inferred from homology"/>
<evidence type="ECO:0000256" key="12">
    <source>
        <dbReference type="ARBA" id="ARBA00031049"/>
    </source>
</evidence>
<accession>A0AAJ6VVY9</accession>
<dbReference type="SUPFAM" id="SSF48479">
    <property type="entry name" value="Cytochrome c oxidase subunit E"/>
    <property type="match status" value="1"/>
</dbReference>
<reference evidence="15" key="1">
    <citation type="submission" date="2025-08" db="UniProtKB">
        <authorList>
            <consortium name="RefSeq"/>
        </authorList>
    </citation>
    <scope>IDENTIFICATION</scope>
</reference>
<comment type="similarity">
    <text evidence="3 13">Belongs to the cytochrome c oxidase subunit 5A family.</text>
</comment>